<feature type="transmembrane region" description="Helical" evidence="1">
    <location>
        <begin position="62"/>
        <end position="81"/>
    </location>
</feature>
<dbReference type="RefSeq" id="WP_117874107.1">
    <property type="nucleotide sequence ID" value="NZ_QSBI01000008.1"/>
</dbReference>
<organism evidence="2 3">
    <name type="scientific">Bacteroides ovatus</name>
    <dbReference type="NCBI Taxonomy" id="28116"/>
    <lineage>
        <taxon>Bacteria</taxon>
        <taxon>Pseudomonadati</taxon>
        <taxon>Bacteroidota</taxon>
        <taxon>Bacteroidia</taxon>
        <taxon>Bacteroidales</taxon>
        <taxon>Bacteroidaceae</taxon>
        <taxon>Bacteroides</taxon>
    </lineage>
</organism>
<name>A0A413ETF1_BACOV</name>
<keyword evidence="1" id="KW-0812">Transmembrane</keyword>
<evidence type="ECO:0000313" key="3">
    <source>
        <dbReference type="Proteomes" id="UP000286031"/>
    </source>
</evidence>
<keyword evidence="1" id="KW-0472">Membrane</keyword>
<feature type="transmembrane region" description="Helical" evidence="1">
    <location>
        <begin position="34"/>
        <end position="55"/>
    </location>
</feature>
<keyword evidence="1" id="KW-1133">Transmembrane helix</keyword>
<feature type="transmembrane region" description="Helical" evidence="1">
    <location>
        <begin position="108"/>
        <end position="129"/>
    </location>
</feature>
<accession>A0A413ETF1</accession>
<protein>
    <submittedName>
        <fullName evidence="2">Uncharacterized protein</fullName>
    </submittedName>
</protein>
<sequence length="141" mass="16317">MKIIKIILYYLLLASTLYAGVGIISPLYGTGWHFSLASMYWAVFSVLFIGSDLWLHHKISRLIALSILALAYLMSFEYYLFCDEYRLVVHQGSSEKIFLADIGKFHKYWFYQGLLVAYLLLAIGVSHLLRRKKLLTNRDNA</sequence>
<dbReference type="EMBL" id="QSBI01000008">
    <property type="protein sequence ID" value="RGX10937.1"/>
    <property type="molecule type" value="Genomic_DNA"/>
</dbReference>
<evidence type="ECO:0000256" key="1">
    <source>
        <dbReference type="SAM" id="Phobius"/>
    </source>
</evidence>
<dbReference type="Proteomes" id="UP000286031">
    <property type="component" value="Unassembled WGS sequence"/>
</dbReference>
<dbReference type="AlphaFoldDB" id="A0A413ETF1"/>
<reference evidence="2 3" key="1">
    <citation type="submission" date="2018-08" db="EMBL/GenBank/DDBJ databases">
        <title>A genome reference for cultivated species of the human gut microbiota.</title>
        <authorList>
            <person name="Zou Y."/>
            <person name="Xue W."/>
            <person name="Luo G."/>
        </authorList>
    </citation>
    <scope>NUCLEOTIDE SEQUENCE [LARGE SCALE GENOMIC DNA]</scope>
    <source>
        <strain evidence="2 3">AF04-46</strain>
    </source>
</reference>
<feature type="transmembrane region" description="Helical" evidence="1">
    <location>
        <begin position="7"/>
        <end position="28"/>
    </location>
</feature>
<evidence type="ECO:0000313" key="2">
    <source>
        <dbReference type="EMBL" id="RGX10937.1"/>
    </source>
</evidence>
<gene>
    <name evidence="2" type="ORF">DWV35_08110</name>
</gene>
<proteinExistence type="predicted"/>
<comment type="caution">
    <text evidence="2">The sequence shown here is derived from an EMBL/GenBank/DDBJ whole genome shotgun (WGS) entry which is preliminary data.</text>
</comment>